<evidence type="ECO:0000313" key="4">
    <source>
        <dbReference type="Proteomes" id="UP000324748"/>
    </source>
</evidence>
<keyword evidence="4" id="KW-1185">Reference proteome</keyword>
<dbReference type="AlphaFoldDB" id="A0A5B0PAC6"/>
<name>A0A5B0PAC6_PUCGR</name>
<dbReference type="EMBL" id="VDEP01000270">
    <property type="protein sequence ID" value="KAA1117047.1"/>
    <property type="molecule type" value="Genomic_DNA"/>
</dbReference>
<comment type="caution">
    <text evidence="2">The sequence shown here is derived from an EMBL/GenBank/DDBJ whole genome shotgun (WGS) entry which is preliminary data.</text>
</comment>
<sequence>MTTSFSTAKFSKVWGAKLAFLKICPQIGHGSGPNEKIRSMHDSHLDVPQENFRK</sequence>
<evidence type="ECO:0000313" key="2">
    <source>
        <dbReference type="EMBL" id="KAA1097986.1"/>
    </source>
</evidence>
<evidence type="ECO:0000313" key="3">
    <source>
        <dbReference type="EMBL" id="KAA1117047.1"/>
    </source>
</evidence>
<proteinExistence type="predicted"/>
<protein>
    <submittedName>
        <fullName evidence="2">Uncharacterized protein</fullName>
    </submittedName>
</protein>
<organism evidence="2 4">
    <name type="scientific">Puccinia graminis f. sp. tritici</name>
    <dbReference type="NCBI Taxonomy" id="56615"/>
    <lineage>
        <taxon>Eukaryota</taxon>
        <taxon>Fungi</taxon>
        <taxon>Dikarya</taxon>
        <taxon>Basidiomycota</taxon>
        <taxon>Pucciniomycotina</taxon>
        <taxon>Pucciniomycetes</taxon>
        <taxon>Pucciniales</taxon>
        <taxon>Pucciniaceae</taxon>
        <taxon>Puccinia</taxon>
    </lineage>
</organism>
<dbReference type="EMBL" id="VSWC01000066">
    <property type="protein sequence ID" value="KAA1097986.1"/>
    <property type="molecule type" value="Genomic_DNA"/>
</dbReference>
<gene>
    <name evidence="2" type="ORF">PGT21_026043</name>
    <name evidence="3" type="ORF">PGTUg99_034764</name>
</gene>
<dbReference type="Proteomes" id="UP000324748">
    <property type="component" value="Unassembled WGS sequence"/>
</dbReference>
<dbReference type="Proteomes" id="UP000325313">
    <property type="component" value="Unassembled WGS sequence"/>
</dbReference>
<evidence type="ECO:0000313" key="5">
    <source>
        <dbReference type="Proteomes" id="UP000325313"/>
    </source>
</evidence>
<feature type="region of interest" description="Disordered" evidence="1">
    <location>
        <begin position="31"/>
        <end position="54"/>
    </location>
</feature>
<accession>A0A5B0PAC6</accession>
<feature type="compositionally biased region" description="Basic and acidic residues" evidence="1">
    <location>
        <begin position="35"/>
        <end position="54"/>
    </location>
</feature>
<reference evidence="4 5" key="1">
    <citation type="submission" date="2019-05" db="EMBL/GenBank/DDBJ databases">
        <title>Emergence of the Ug99 lineage of the wheat stem rust pathogen through somatic hybridization.</title>
        <authorList>
            <person name="Li F."/>
            <person name="Upadhyaya N.M."/>
            <person name="Sperschneider J."/>
            <person name="Matny O."/>
            <person name="Nguyen-Phuc H."/>
            <person name="Mago R."/>
            <person name="Raley C."/>
            <person name="Miller M.E."/>
            <person name="Silverstein K.A.T."/>
            <person name="Henningsen E."/>
            <person name="Hirsch C.D."/>
            <person name="Visser B."/>
            <person name="Pretorius Z.A."/>
            <person name="Steffenson B.J."/>
            <person name="Schwessinger B."/>
            <person name="Dodds P.N."/>
            <person name="Figueroa M."/>
        </authorList>
    </citation>
    <scope>NUCLEOTIDE SEQUENCE [LARGE SCALE GENOMIC DNA]</scope>
    <source>
        <strain evidence="2">21-0</strain>
        <strain evidence="3 5">Ug99</strain>
    </source>
</reference>
<evidence type="ECO:0000256" key="1">
    <source>
        <dbReference type="SAM" id="MobiDB-lite"/>
    </source>
</evidence>